<dbReference type="KEGG" id="eec:EcWSU1_03507"/>
<protein>
    <submittedName>
        <fullName evidence="1">Uncharacterized protein</fullName>
    </submittedName>
</protein>
<dbReference type="HOGENOM" id="CLU_3396321_0_0_6"/>
<gene>
    <name evidence="1" type="ORF">EcWSU1_03507</name>
</gene>
<dbReference type="Proteomes" id="UP000007838">
    <property type="component" value="Chromosome"/>
</dbReference>
<name>G8LPL0_9ENTR</name>
<dbReference type="EMBL" id="CP002886">
    <property type="protein sequence ID" value="AEW74935.1"/>
    <property type="molecule type" value="Genomic_DNA"/>
</dbReference>
<reference evidence="1 2" key="1">
    <citation type="journal article" date="2011" name="Stand. Genomic Sci.">
        <title>Complete genome of the onion pathogen Enterobacter cloacae EcWSU1.</title>
        <authorList>
            <person name="Humann J.L."/>
            <person name="Wildung M."/>
            <person name="Cheng C.H."/>
            <person name="Lee T."/>
            <person name="Stewart J.E."/>
            <person name="Drew J.C."/>
            <person name="Triplett E.W."/>
            <person name="Main D."/>
            <person name="Schroeder B.K."/>
        </authorList>
    </citation>
    <scope>NUCLEOTIDE SEQUENCE [LARGE SCALE GENOMIC DNA]</scope>
    <source>
        <strain evidence="1 2">EcWSU1</strain>
    </source>
</reference>
<evidence type="ECO:0000313" key="1">
    <source>
        <dbReference type="EMBL" id="AEW74935.1"/>
    </source>
</evidence>
<proteinExistence type="predicted"/>
<sequence>MRSIRKITPDILNIFHQKAAVEQKALDFNFF</sequence>
<organism evidence="1 2">
    <name type="scientific">Enterobacter ludwigii</name>
    <dbReference type="NCBI Taxonomy" id="299767"/>
    <lineage>
        <taxon>Bacteria</taxon>
        <taxon>Pseudomonadati</taxon>
        <taxon>Pseudomonadota</taxon>
        <taxon>Gammaproteobacteria</taxon>
        <taxon>Enterobacterales</taxon>
        <taxon>Enterobacteriaceae</taxon>
        <taxon>Enterobacter</taxon>
        <taxon>Enterobacter cloacae complex</taxon>
    </lineage>
</organism>
<accession>G8LPL0</accession>
<dbReference type="AlphaFoldDB" id="G8LPL0"/>
<evidence type="ECO:0000313" key="2">
    <source>
        <dbReference type="Proteomes" id="UP000007838"/>
    </source>
</evidence>